<keyword evidence="2" id="KW-1185">Reference proteome</keyword>
<dbReference type="STRING" id="401473.BDP_0427"/>
<evidence type="ECO:0000313" key="1">
    <source>
        <dbReference type="EMBL" id="ADB09102.1"/>
    </source>
</evidence>
<dbReference type="Proteomes" id="UP000008693">
    <property type="component" value="Chromosome"/>
</dbReference>
<gene>
    <name evidence="1" type="ordered locus">BDP_0427</name>
</gene>
<protein>
    <submittedName>
        <fullName evidence="1">Uncharacterized protein</fullName>
    </submittedName>
</protein>
<name>D2Q8G6_BIFDB</name>
<dbReference type="EMBL" id="CP001750">
    <property type="protein sequence ID" value="ADB09102.1"/>
    <property type="molecule type" value="Genomic_DNA"/>
</dbReference>
<organism evidence="1 2">
    <name type="scientific">Bifidobacterium dentium (strain ATCC 27534 / DSM 20436 / JCM 1195 / Bd1)</name>
    <dbReference type="NCBI Taxonomy" id="401473"/>
    <lineage>
        <taxon>Bacteria</taxon>
        <taxon>Bacillati</taxon>
        <taxon>Actinomycetota</taxon>
        <taxon>Actinomycetes</taxon>
        <taxon>Bifidobacteriales</taxon>
        <taxon>Bifidobacteriaceae</taxon>
        <taxon>Bifidobacterium</taxon>
    </lineage>
</organism>
<sequence length="44" mass="4832">MKSSSILGFAKRYSFIPHPSVSDGYITGHRCDLSHNLPKLSALV</sequence>
<evidence type="ECO:0000313" key="2">
    <source>
        <dbReference type="Proteomes" id="UP000008693"/>
    </source>
</evidence>
<accession>D2Q8G6</accession>
<dbReference type="HOGENOM" id="CLU_3213024_0_0_11"/>
<dbReference type="KEGG" id="bde:BDP_0427"/>
<reference evidence="1 2" key="1">
    <citation type="journal article" date="2009" name="PLoS Genet.">
        <title>The Bifidobacterium dentium Bd1 genome sequence reflects its genetic adaptation to the human oral cavity.</title>
        <authorList>
            <person name="Ventura M."/>
            <person name="Turroni F."/>
            <person name="Zomer A."/>
            <person name="Foroni E."/>
            <person name="Giubellini V."/>
            <person name="Bottacini F."/>
            <person name="Canchaya C."/>
            <person name="Claesson M.J."/>
            <person name="He F."/>
            <person name="Mantzourani M."/>
            <person name="Mulas L."/>
            <person name="Ferrarini A."/>
            <person name="Gao B."/>
            <person name="Delledonne M."/>
            <person name="Henrissat B."/>
            <person name="Coutinho P."/>
            <person name="Oggioni M."/>
            <person name="Gupta R.S."/>
            <person name="Zhang Z."/>
            <person name="Beighton D."/>
            <person name="Fitzgerald G.F."/>
            <person name="O'Toole P.W."/>
            <person name="van Sinderen D."/>
        </authorList>
    </citation>
    <scope>NUCLEOTIDE SEQUENCE [LARGE SCALE GENOMIC DNA]</scope>
    <source>
        <strain evidence="2">ATCC 27534 / DSM 20436 / JCM 1195 / Bd1</strain>
    </source>
</reference>
<proteinExistence type="predicted"/>
<dbReference type="AlphaFoldDB" id="D2Q8G6"/>